<keyword evidence="5" id="KW-0560">Oxidoreductase</keyword>
<dbReference type="PROSITE" id="PS00059">
    <property type="entry name" value="ADH_ZINC"/>
    <property type="match status" value="1"/>
</dbReference>
<dbReference type="SUPFAM" id="SSF51735">
    <property type="entry name" value="NAD(P)-binding Rossmann-fold domains"/>
    <property type="match status" value="1"/>
</dbReference>
<dbReference type="InterPro" id="IPR045306">
    <property type="entry name" value="SDH-like"/>
</dbReference>
<dbReference type="AlphaFoldDB" id="A0A7D5IUZ1"/>
<dbReference type="PANTHER" id="PTHR43161">
    <property type="entry name" value="SORBITOL DEHYDROGENASE"/>
    <property type="match status" value="1"/>
</dbReference>
<gene>
    <name evidence="9" type="ORF">HW566_02575</name>
</gene>
<comment type="cofactor">
    <cofactor evidence="1 6">
        <name>Zn(2+)</name>
        <dbReference type="ChEBI" id="CHEBI:29105"/>
    </cofactor>
</comment>
<dbReference type="GO" id="GO:0016616">
    <property type="term" value="F:oxidoreductase activity, acting on the CH-OH group of donors, NAD or NADP as acceptor"/>
    <property type="evidence" value="ECO:0007669"/>
    <property type="project" value="InterPro"/>
</dbReference>
<dbReference type="InterPro" id="IPR036291">
    <property type="entry name" value="NAD(P)-bd_dom_sf"/>
</dbReference>
<dbReference type="PANTHER" id="PTHR43161:SF9">
    <property type="entry name" value="SORBITOL DEHYDROGENASE"/>
    <property type="match status" value="1"/>
</dbReference>
<reference evidence="9 10" key="1">
    <citation type="submission" date="2020-06" db="EMBL/GenBank/DDBJ databases">
        <authorList>
            <person name="Jo H."/>
        </authorList>
    </citation>
    <scope>NUCLEOTIDE SEQUENCE [LARGE SCALE GENOMIC DNA]</scope>
    <source>
        <strain evidence="9 10">I46</strain>
    </source>
</reference>
<dbReference type="CDD" id="cd05285">
    <property type="entry name" value="sorbitol_DH"/>
    <property type="match status" value="1"/>
</dbReference>
<evidence type="ECO:0000256" key="5">
    <source>
        <dbReference type="ARBA" id="ARBA00023002"/>
    </source>
</evidence>
<evidence type="ECO:0000256" key="6">
    <source>
        <dbReference type="RuleBase" id="RU361277"/>
    </source>
</evidence>
<dbReference type="GO" id="GO:0008270">
    <property type="term" value="F:zinc ion binding"/>
    <property type="evidence" value="ECO:0007669"/>
    <property type="project" value="InterPro"/>
</dbReference>
<name>A0A7D5IUZ1_9MICO</name>
<evidence type="ECO:0000259" key="7">
    <source>
        <dbReference type="Pfam" id="PF00107"/>
    </source>
</evidence>
<dbReference type="InterPro" id="IPR002328">
    <property type="entry name" value="ADH_Zn_CS"/>
</dbReference>
<evidence type="ECO:0000256" key="3">
    <source>
        <dbReference type="ARBA" id="ARBA00022723"/>
    </source>
</evidence>
<evidence type="ECO:0000256" key="2">
    <source>
        <dbReference type="ARBA" id="ARBA00008072"/>
    </source>
</evidence>
<dbReference type="Pfam" id="PF00107">
    <property type="entry name" value="ADH_zinc_N"/>
    <property type="match status" value="1"/>
</dbReference>
<keyword evidence="3 6" id="KW-0479">Metal-binding</keyword>
<evidence type="ECO:0000259" key="8">
    <source>
        <dbReference type="Pfam" id="PF08240"/>
    </source>
</evidence>
<sequence length="350" mass="36489">MNGIPGHMTASVLVEPRVLEVREVAVPRLEPGDVLVELTAVGLCGSDVHFYEHGRVGDLVVEQPLILGHEAAGVIAAVASPADGHRIGERVAIDPQRPCRWCAACRAGRSNLCERMRFPSAPPENGAFARYLAVPADAAHPLPETMSDDEGALLEPLSVGIAAVRKAGIVPGSRVLVAGAGPIGILAAAAARAFGAAEVIVADPVAARRAVALAHGATRVVDPREVAELDGLMDAFIDASGARPAIAAGLRSLRGAGRAVLVGMGAASVEVDLFLIQSRELVVEGLFRYVDTWPAAIHLVASGLVRVDDLVTARGGLDDLAAFFARNGDAEAMKFIVDPRVRRLPDHAES</sequence>
<dbReference type="InterPro" id="IPR011032">
    <property type="entry name" value="GroES-like_sf"/>
</dbReference>
<dbReference type="Gene3D" id="3.40.50.720">
    <property type="entry name" value="NAD(P)-binding Rossmann-like Domain"/>
    <property type="match status" value="1"/>
</dbReference>
<evidence type="ECO:0000313" key="10">
    <source>
        <dbReference type="Proteomes" id="UP000509638"/>
    </source>
</evidence>
<proteinExistence type="inferred from homology"/>
<dbReference type="EMBL" id="CP058316">
    <property type="protein sequence ID" value="QLD10762.1"/>
    <property type="molecule type" value="Genomic_DNA"/>
</dbReference>
<dbReference type="SUPFAM" id="SSF50129">
    <property type="entry name" value="GroES-like"/>
    <property type="match status" value="1"/>
</dbReference>
<organism evidence="9 10">
    <name type="scientific">Microbacterium oleivorans</name>
    <dbReference type="NCBI Taxonomy" id="273677"/>
    <lineage>
        <taxon>Bacteria</taxon>
        <taxon>Bacillati</taxon>
        <taxon>Actinomycetota</taxon>
        <taxon>Actinomycetes</taxon>
        <taxon>Micrococcales</taxon>
        <taxon>Microbacteriaceae</taxon>
        <taxon>Microbacterium</taxon>
    </lineage>
</organism>
<protein>
    <submittedName>
        <fullName evidence="9">NAD(P)-dependent alcohol dehydrogenase</fullName>
    </submittedName>
</protein>
<dbReference type="Pfam" id="PF08240">
    <property type="entry name" value="ADH_N"/>
    <property type="match status" value="1"/>
</dbReference>
<dbReference type="Gene3D" id="3.90.180.10">
    <property type="entry name" value="Medium-chain alcohol dehydrogenases, catalytic domain"/>
    <property type="match status" value="1"/>
</dbReference>
<dbReference type="InterPro" id="IPR013149">
    <property type="entry name" value="ADH-like_C"/>
</dbReference>
<feature type="domain" description="Alcohol dehydrogenase-like N-terminal" evidence="8">
    <location>
        <begin position="31"/>
        <end position="144"/>
    </location>
</feature>
<evidence type="ECO:0000256" key="1">
    <source>
        <dbReference type="ARBA" id="ARBA00001947"/>
    </source>
</evidence>
<dbReference type="RefSeq" id="WP_178010143.1">
    <property type="nucleotide sequence ID" value="NZ_CP058316.1"/>
</dbReference>
<dbReference type="Proteomes" id="UP000509638">
    <property type="component" value="Chromosome"/>
</dbReference>
<accession>A0A7D5IUZ1</accession>
<feature type="domain" description="Alcohol dehydrogenase-like C-terminal" evidence="7">
    <location>
        <begin position="182"/>
        <end position="301"/>
    </location>
</feature>
<evidence type="ECO:0000256" key="4">
    <source>
        <dbReference type="ARBA" id="ARBA00022833"/>
    </source>
</evidence>
<dbReference type="InterPro" id="IPR013154">
    <property type="entry name" value="ADH-like_N"/>
</dbReference>
<evidence type="ECO:0000313" key="9">
    <source>
        <dbReference type="EMBL" id="QLD10762.1"/>
    </source>
</evidence>
<keyword evidence="4 6" id="KW-0862">Zinc</keyword>
<comment type="similarity">
    <text evidence="2 6">Belongs to the zinc-containing alcohol dehydrogenase family.</text>
</comment>